<dbReference type="RefSeq" id="WP_085757108.1">
    <property type="nucleotide sequence ID" value="NZ_CP019343.1"/>
</dbReference>
<feature type="transmembrane region" description="Helical" evidence="1">
    <location>
        <begin position="140"/>
        <end position="166"/>
    </location>
</feature>
<dbReference type="OrthoDB" id="9808870at2"/>
<evidence type="ECO:0008006" key="5">
    <source>
        <dbReference type="Google" id="ProtNLM"/>
    </source>
</evidence>
<evidence type="ECO:0000256" key="2">
    <source>
        <dbReference type="SAM" id="SignalP"/>
    </source>
</evidence>
<dbReference type="InterPro" id="IPR032809">
    <property type="entry name" value="Put_HupE_UreJ"/>
</dbReference>
<dbReference type="KEGG" id="osg:BST96_02165"/>
<keyword evidence="1" id="KW-0472">Membrane</keyword>
<protein>
    <recommendedName>
        <fullName evidence="5">HupE / UreJ protein</fullName>
    </recommendedName>
</protein>
<reference evidence="3 4" key="1">
    <citation type="submission" date="2016-11" db="EMBL/GenBank/DDBJ databases">
        <title>Trade-off between light-utilization and light-protection in marine flavobacteria.</title>
        <authorList>
            <person name="Kumagai Y."/>
        </authorList>
    </citation>
    <scope>NUCLEOTIDE SEQUENCE [LARGE SCALE GENOMIC DNA]</scope>
    <source>
        <strain evidence="3 4">NBRC 107125</strain>
    </source>
</reference>
<feature type="transmembrane region" description="Helical" evidence="1">
    <location>
        <begin position="172"/>
        <end position="197"/>
    </location>
</feature>
<gene>
    <name evidence="3" type="ORF">BST96_02165</name>
</gene>
<keyword evidence="1" id="KW-0812">Transmembrane</keyword>
<feature type="chain" id="PRO_5012846947" description="HupE / UreJ protein" evidence="2">
    <location>
        <begin position="31"/>
        <end position="235"/>
    </location>
</feature>
<evidence type="ECO:0000313" key="3">
    <source>
        <dbReference type="EMBL" id="ARN73014.1"/>
    </source>
</evidence>
<accession>A0A1X9N7A1</accession>
<feature type="signal peptide" evidence="2">
    <location>
        <begin position="1"/>
        <end position="30"/>
    </location>
</feature>
<feature type="transmembrane region" description="Helical" evidence="1">
    <location>
        <begin position="71"/>
        <end position="91"/>
    </location>
</feature>
<proteinExistence type="predicted"/>
<dbReference type="Pfam" id="PF13795">
    <property type="entry name" value="HupE_UreJ_2"/>
    <property type="match status" value="1"/>
</dbReference>
<sequence>MKTIDAHTLANIARSAIALLLLMVFTNASAQAHPLDEAVAIFEDMSATAGVIPEFIALGFTHILPKGMDHILFVLGLFFLSLRMSVLFWQITAFTLAHSVTLALTIFGVISVPAEIVEPIIALSIAVIAFENIYRKDLKVWRIAVIFIFGLIHGMGFAGVLTGLGLPPESQWTALVAFNIGVEFGQITVVLLALGVVWLMRNQQWYRQWVSIPASVTIGCIGLLWFYERAVMGVA</sequence>
<keyword evidence="1" id="KW-1133">Transmembrane helix</keyword>
<keyword evidence="4" id="KW-1185">Reference proteome</keyword>
<feature type="transmembrane region" description="Helical" evidence="1">
    <location>
        <begin position="46"/>
        <end position="64"/>
    </location>
</feature>
<feature type="transmembrane region" description="Helical" evidence="1">
    <location>
        <begin position="209"/>
        <end position="227"/>
    </location>
</feature>
<organism evidence="3 4">
    <name type="scientific">Oceanicoccus sagamiensis</name>
    <dbReference type="NCBI Taxonomy" id="716816"/>
    <lineage>
        <taxon>Bacteria</taxon>
        <taxon>Pseudomonadati</taxon>
        <taxon>Pseudomonadota</taxon>
        <taxon>Gammaproteobacteria</taxon>
        <taxon>Cellvibrionales</taxon>
        <taxon>Spongiibacteraceae</taxon>
        <taxon>Oceanicoccus</taxon>
    </lineage>
</organism>
<name>A0A1X9N7A1_9GAMM</name>
<keyword evidence="2" id="KW-0732">Signal</keyword>
<dbReference type="STRING" id="716816.BST96_02165"/>
<evidence type="ECO:0000313" key="4">
    <source>
        <dbReference type="Proteomes" id="UP000193450"/>
    </source>
</evidence>
<dbReference type="Proteomes" id="UP000193450">
    <property type="component" value="Chromosome"/>
</dbReference>
<dbReference type="AlphaFoldDB" id="A0A1X9N7A1"/>
<evidence type="ECO:0000256" key="1">
    <source>
        <dbReference type="SAM" id="Phobius"/>
    </source>
</evidence>
<feature type="transmembrane region" description="Helical" evidence="1">
    <location>
        <begin position="103"/>
        <end position="128"/>
    </location>
</feature>
<dbReference type="EMBL" id="CP019343">
    <property type="protein sequence ID" value="ARN73014.1"/>
    <property type="molecule type" value="Genomic_DNA"/>
</dbReference>